<dbReference type="Proteomes" id="UP000031275">
    <property type="component" value="Unassembled WGS sequence"/>
</dbReference>
<dbReference type="EMBL" id="JSYK01000003">
    <property type="protein sequence ID" value="KIA83115.1"/>
    <property type="molecule type" value="Genomic_DNA"/>
</dbReference>
<organism evidence="1 2">
    <name type="scientific">Kaistella solincola</name>
    <dbReference type="NCBI Taxonomy" id="510955"/>
    <lineage>
        <taxon>Bacteria</taxon>
        <taxon>Pseudomonadati</taxon>
        <taxon>Bacteroidota</taxon>
        <taxon>Flavobacteriia</taxon>
        <taxon>Flavobacteriales</taxon>
        <taxon>Weeksellaceae</taxon>
        <taxon>Chryseobacterium group</taxon>
        <taxon>Kaistella</taxon>
    </lineage>
</organism>
<reference evidence="1 2" key="1">
    <citation type="submission" date="2014-10" db="EMBL/GenBank/DDBJ databases">
        <title>Kaistella solincola genome.</title>
        <authorList>
            <person name="Newman J.D."/>
        </authorList>
    </citation>
    <scope>NUCLEOTIDE SEQUENCE [LARGE SCALE GENOMIC DNA]</scope>
    <source>
        <strain evidence="1 2">DSM 22468</strain>
    </source>
</reference>
<dbReference type="RefSeq" id="WP_039343825.1">
    <property type="nucleotide sequence ID" value="NZ_JSYK01000003.1"/>
</dbReference>
<protein>
    <submittedName>
        <fullName evidence="1">Uncharacterized protein</fullName>
    </submittedName>
</protein>
<comment type="caution">
    <text evidence="1">The sequence shown here is derived from an EMBL/GenBank/DDBJ whole genome shotgun (WGS) entry which is preliminary data.</text>
</comment>
<accession>A0ABR4ZP44</accession>
<proteinExistence type="predicted"/>
<gene>
    <name evidence="1" type="ORF">OA84_06070</name>
</gene>
<evidence type="ECO:0000313" key="1">
    <source>
        <dbReference type="EMBL" id="KIA83115.1"/>
    </source>
</evidence>
<evidence type="ECO:0000313" key="2">
    <source>
        <dbReference type="Proteomes" id="UP000031275"/>
    </source>
</evidence>
<keyword evidence="2" id="KW-1185">Reference proteome</keyword>
<sequence>MARHRVTIFYRRSEKPESQVEYLGGLNSDGSDWKIKLERAIYGIESGKWELYIVKDNIEIDLKVIIKNNIKYLMCDMSKVDFINIMAINL</sequence>
<name>A0ABR4ZP44_9FLAO</name>